<evidence type="ECO:0000313" key="2">
    <source>
        <dbReference type="EMBL" id="CAK9086575.1"/>
    </source>
</evidence>
<evidence type="ECO:0000256" key="1">
    <source>
        <dbReference type="SAM" id="MobiDB-lite"/>
    </source>
</evidence>
<gene>
    <name evidence="2" type="ORF">CCMP2556_LOCUS41935</name>
</gene>
<name>A0ABP0QGJ0_9DINO</name>
<protein>
    <submittedName>
        <fullName evidence="2">Uncharacterized protein</fullName>
    </submittedName>
</protein>
<organism evidence="2 3">
    <name type="scientific">Durusdinium trenchii</name>
    <dbReference type="NCBI Taxonomy" id="1381693"/>
    <lineage>
        <taxon>Eukaryota</taxon>
        <taxon>Sar</taxon>
        <taxon>Alveolata</taxon>
        <taxon>Dinophyceae</taxon>
        <taxon>Suessiales</taxon>
        <taxon>Symbiodiniaceae</taxon>
        <taxon>Durusdinium</taxon>
    </lineage>
</organism>
<feature type="region of interest" description="Disordered" evidence="1">
    <location>
        <begin position="1"/>
        <end position="40"/>
    </location>
</feature>
<comment type="caution">
    <text evidence="2">The sequence shown here is derived from an EMBL/GenBank/DDBJ whole genome shotgun (WGS) entry which is preliminary data.</text>
</comment>
<dbReference type="EMBL" id="CAXAMN010024424">
    <property type="protein sequence ID" value="CAK9086575.1"/>
    <property type="molecule type" value="Genomic_DNA"/>
</dbReference>
<sequence length="941" mass="105044">MAEDDPGLFDQLDKERNLDAVMSGSPKGDESTTAAGSDMLSDSTLPLDSVFETLYDSVCKEIESAGGPRQYLHAEFPVRSERAKGIAKVMEVALGMCEDVDYATDYPLPVCFSGAEDEQAPFFLPLGAFSAEAESSLREPPSLDVAIKLINNFHKHGFQTTGVPILIRLETASLPDSGEIEPGSIYFLKGAARIQTAMAVVVALRRMGHEVPLILKKSLQRIKCKHIRLRDRQAELFYNMKKSSSDAIRNDDAAKHDRIAGYKYQAVKTILELPEAARNIILGTVSLYGWEGGSFLITARVSVLVAGTPYHTMMLLSTIFDIQVAPTRMMHWDRKSFWLATTPNLASSPEHPPWTTRLKNTKESVVLLFRMVHNQYTNMPPNHRKKLTKSQLEEKAEITALACSIVDELTSQVPNVAPVLEEKLLGSWSGSGVETPVLRWSSDRPALQKMTSGGPRDNGCDVASISTTYFNAFPSEILLYLSTIGILEILNGLTAGKGEAITGSSEAALFKSATDLDAASYMLALEEIAYDERCLQVYLGKMSNHEVRITQLKEQWNRKRQEGAKEAVHKWVDQHVDANTWPSKFDAGTALSMMRSIEEALLFICNYASPSLIKSDITAATFSMVGHMLGSEFGPQACGLLLCPVYSYQKHHLFLEEHALLKMLSNNSCSVDTLFQLNFDIKSKTETSPQPRCTFLDQRDQRPMAYTGRFLAPANAGSDWAWRESTLFKLRRNTNEALQLASKQMVIQEDMNPKALPSTDAGTLHGAQKYAQIGSDAARKLFPKPVASLVQQAVIAKEGVNFGNHTSLLVVDTTPLVGNFFEAYLEVSKDTNVPMKYVPLFADDGHQEWFSGYFHQELTKRFLQDSLKIPGFPLNPPAEHMESKPEPPALKRCLWGKVKNEIRTIELPEDEVKKWWSKDEWKCFVQEFQERHPPVKQLEKE</sequence>
<dbReference type="Proteomes" id="UP001642484">
    <property type="component" value="Unassembled WGS sequence"/>
</dbReference>
<evidence type="ECO:0000313" key="3">
    <source>
        <dbReference type="Proteomes" id="UP001642484"/>
    </source>
</evidence>
<accession>A0ABP0QGJ0</accession>
<feature type="non-terminal residue" evidence="2">
    <location>
        <position position="941"/>
    </location>
</feature>
<proteinExistence type="predicted"/>
<feature type="compositionally biased region" description="Polar residues" evidence="1">
    <location>
        <begin position="31"/>
        <end position="40"/>
    </location>
</feature>
<reference evidence="2 3" key="1">
    <citation type="submission" date="2024-02" db="EMBL/GenBank/DDBJ databases">
        <authorList>
            <person name="Chen Y."/>
            <person name="Shah S."/>
            <person name="Dougan E. K."/>
            <person name="Thang M."/>
            <person name="Chan C."/>
        </authorList>
    </citation>
    <scope>NUCLEOTIDE SEQUENCE [LARGE SCALE GENOMIC DNA]</scope>
</reference>
<keyword evidence="3" id="KW-1185">Reference proteome</keyword>